<dbReference type="RefSeq" id="WP_051569898.1">
    <property type="nucleotide sequence ID" value="NZ_KK073874.1"/>
</dbReference>
<comment type="caution">
    <text evidence="1">The sequence shown here is derived from an EMBL/GenBank/DDBJ whole genome shotgun (WGS) entry which is preliminary data.</text>
</comment>
<dbReference type="AlphaFoldDB" id="A0A010ZP87"/>
<evidence type="ECO:0000313" key="2">
    <source>
        <dbReference type="Proteomes" id="UP000021053"/>
    </source>
</evidence>
<name>A0A010ZP87_9ACTN</name>
<evidence type="ECO:0000313" key="1">
    <source>
        <dbReference type="EMBL" id="EXG80499.1"/>
    </source>
</evidence>
<accession>A0A010ZP87</accession>
<sequence length="276" mass="29581">MTDHVTLAPGHHLFRGADDVWRLYAPGDQITRIGGPDEALAHAQNRLHNTAEAGGGELVDELERGLARRGALAQPVRADSQAAQPWTVVVAGDNPIGRAVRTLLEPYADLRPPCAGALTEDDVRAADTIVTCGGWLTDQAWSALDDWCRRHGTAWHLSYVEGTRHYLGPMYVPGRTASYRDTRGRRLAASGVPDELRGFWAYLESDAALPPVPWPDPAGAAVVAGLLVGDLLRYRRTGTPAAAGHQLGFDPAHATVTRHPVLPLPETASVPAGTAR</sequence>
<dbReference type="Gene3D" id="3.40.50.720">
    <property type="entry name" value="NAD(P)-binding Rossmann-like Domain"/>
    <property type="match status" value="1"/>
</dbReference>
<protein>
    <recommendedName>
        <fullName evidence="3">Dinucleotide-utilizing enzyme possibly involved in molybdopterin or thiamin biosynthesis</fullName>
    </recommendedName>
</protein>
<proteinExistence type="predicted"/>
<dbReference type="PATRIC" id="fig|927661.3.peg.1550"/>
<organism evidence="1 2">
    <name type="scientific">Cryptosporangium arvum DSM 44712</name>
    <dbReference type="NCBI Taxonomy" id="927661"/>
    <lineage>
        <taxon>Bacteria</taxon>
        <taxon>Bacillati</taxon>
        <taxon>Actinomycetota</taxon>
        <taxon>Actinomycetes</taxon>
        <taxon>Cryptosporangiales</taxon>
        <taxon>Cryptosporangiaceae</taxon>
        <taxon>Cryptosporangium</taxon>
    </lineage>
</organism>
<dbReference type="EMBL" id="JFBT01000001">
    <property type="protein sequence ID" value="EXG80499.1"/>
    <property type="molecule type" value="Genomic_DNA"/>
</dbReference>
<gene>
    <name evidence="1" type="ORF">CryarDRAFT_1577</name>
</gene>
<dbReference type="OrthoDB" id="3683366at2"/>
<reference evidence="1 2" key="1">
    <citation type="submission" date="2013-07" db="EMBL/GenBank/DDBJ databases">
        <authorList>
            <consortium name="DOE Joint Genome Institute"/>
            <person name="Eisen J."/>
            <person name="Huntemann M."/>
            <person name="Han J."/>
            <person name="Chen A."/>
            <person name="Kyrpides N."/>
            <person name="Mavromatis K."/>
            <person name="Markowitz V."/>
            <person name="Palaniappan K."/>
            <person name="Ivanova N."/>
            <person name="Schaumberg A."/>
            <person name="Pati A."/>
            <person name="Liolios K."/>
            <person name="Nordberg H.P."/>
            <person name="Cantor M.N."/>
            <person name="Hua S.X."/>
            <person name="Woyke T."/>
        </authorList>
    </citation>
    <scope>NUCLEOTIDE SEQUENCE [LARGE SCALE GENOMIC DNA]</scope>
    <source>
        <strain evidence="1 2">DSM 44712</strain>
    </source>
</reference>
<dbReference type="Proteomes" id="UP000021053">
    <property type="component" value="Unassembled WGS sequence"/>
</dbReference>
<evidence type="ECO:0008006" key="3">
    <source>
        <dbReference type="Google" id="ProtNLM"/>
    </source>
</evidence>
<dbReference type="HOGENOM" id="CLU_1000682_0_0_11"/>
<keyword evidence="2" id="KW-1185">Reference proteome</keyword>